<dbReference type="RefSeq" id="WP_123064111.1">
    <property type="nucleotide sequence ID" value="NZ_RIAS01000004.1"/>
</dbReference>
<organism evidence="2 3">
    <name type="scientific">Paenibacillus amylolyticus</name>
    <dbReference type="NCBI Taxonomy" id="1451"/>
    <lineage>
        <taxon>Bacteria</taxon>
        <taxon>Bacillati</taxon>
        <taxon>Bacillota</taxon>
        <taxon>Bacilli</taxon>
        <taxon>Bacillales</taxon>
        <taxon>Paenibacillaceae</taxon>
        <taxon>Paenibacillus</taxon>
    </lineage>
</organism>
<evidence type="ECO:0000313" key="3">
    <source>
        <dbReference type="Proteomes" id="UP000323664"/>
    </source>
</evidence>
<sequence length="248" mass="27834">MDMNHMDHMQMEHQTGTSYLGLIIGAAMLLLSIATYIWASRTRGKIVSHMKKNERATIQKKSRSLRLTAHALIAVSIVAFGVFFLQGAGKTYDVADLPNNAAIDVTDDKYYGATHTEEPIQYEMKIPTSGPHNPHDIKFGFYTDFPGYPYLVHNMEHGDIIIYYRENASDELKEHLQYLAKFRQAGSGILAVPNKDIPEGSEVVVTAWTKTMKLDKFDDAKVGTFIHRYINQGPEKIPPSIRQGGGTM</sequence>
<reference evidence="2 3" key="1">
    <citation type="journal article" date="2019" name="J. Ind. Microbiol. Biotechnol.">
        <title>Paenibacillus amylolyticus 27C64 has a diverse set of carbohydrate-active enzymes and complete pectin deconstruction system.</title>
        <authorList>
            <person name="Keggi C."/>
            <person name="Doran-Peterson J."/>
        </authorList>
    </citation>
    <scope>NUCLEOTIDE SEQUENCE [LARGE SCALE GENOMIC DNA]</scope>
    <source>
        <strain evidence="2 3">27C64</strain>
    </source>
</reference>
<dbReference type="AlphaFoldDB" id="A0A5M9WRZ5"/>
<feature type="transmembrane region" description="Helical" evidence="1">
    <location>
        <begin position="20"/>
        <end position="39"/>
    </location>
</feature>
<feature type="transmembrane region" description="Helical" evidence="1">
    <location>
        <begin position="65"/>
        <end position="85"/>
    </location>
</feature>
<evidence type="ECO:0000256" key="1">
    <source>
        <dbReference type="SAM" id="Phobius"/>
    </source>
</evidence>
<accession>A0A5M9WRZ5</accession>
<keyword evidence="1" id="KW-1133">Transmembrane helix</keyword>
<proteinExistence type="predicted"/>
<dbReference type="EMBL" id="RIAS01000004">
    <property type="protein sequence ID" value="KAA8784269.1"/>
    <property type="molecule type" value="Genomic_DNA"/>
</dbReference>
<name>A0A5M9WRZ5_PAEAM</name>
<dbReference type="OrthoDB" id="9809840at2"/>
<comment type="caution">
    <text evidence="2">The sequence shown here is derived from an EMBL/GenBank/DDBJ whole genome shotgun (WGS) entry which is preliminary data.</text>
</comment>
<keyword evidence="1" id="KW-0472">Membrane</keyword>
<dbReference type="Pfam" id="PF11303">
    <property type="entry name" value="DUF3105"/>
    <property type="match status" value="1"/>
</dbReference>
<evidence type="ECO:0000313" key="2">
    <source>
        <dbReference type="EMBL" id="KAA8784269.1"/>
    </source>
</evidence>
<gene>
    <name evidence="2" type="ORF">EC604_10440</name>
</gene>
<protein>
    <submittedName>
        <fullName evidence="2">DUF3105 domain-containing protein</fullName>
    </submittedName>
</protein>
<keyword evidence="1" id="KW-0812">Transmembrane</keyword>
<dbReference type="Proteomes" id="UP000323664">
    <property type="component" value="Unassembled WGS sequence"/>
</dbReference>
<dbReference type="InterPro" id="IPR021454">
    <property type="entry name" value="DUF3105"/>
</dbReference>